<keyword evidence="2" id="KW-0812">Transmembrane</keyword>
<dbReference type="CDD" id="cd22655">
    <property type="entry name" value="ClyA_MakA-like"/>
    <property type="match status" value="1"/>
</dbReference>
<comment type="caution">
    <text evidence="3">The sequence shown here is derived from an EMBL/GenBank/DDBJ whole genome shotgun (WGS) entry which is preliminary data.</text>
</comment>
<dbReference type="PANTHER" id="PTHR38443:SF2">
    <property type="entry name" value="NON-HEMOLYTIC ENTEROTOXIN LYTIC COMPONENT L1"/>
    <property type="match status" value="1"/>
</dbReference>
<evidence type="ECO:0008006" key="5">
    <source>
        <dbReference type="Google" id="ProtNLM"/>
    </source>
</evidence>
<name>A0A150PHT5_SORCE</name>
<dbReference type="EMBL" id="JELY01001597">
    <property type="protein sequence ID" value="KYF55220.1"/>
    <property type="molecule type" value="Genomic_DNA"/>
</dbReference>
<keyword evidence="1" id="KW-0175">Coiled coil</keyword>
<proteinExistence type="predicted"/>
<feature type="transmembrane region" description="Helical" evidence="2">
    <location>
        <begin position="201"/>
        <end position="226"/>
    </location>
</feature>
<reference evidence="3 4" key="1">
    <citation type="submission" date="2014-02" db="EMBL/GenBank/DDBJ databases">
        <title>The small core and large imbalanced accessory genome model reveals a collaborative survival strategy of Sorangium cellulosum strains in nature.</title>
        <authorList>
            <person name="Han K."/>
            <person name="Peng R."/>
            <person name="Blom J."/>
            <person name="Li Y.-Z."/>
        </authorList>
    </citation>
    <scope>NUCLEOTIDE SEQUENCE [LARGE SCALE GENOMIC DNA]</scope>
    <source>
        <strain evidence="3 4">So0157-25</strain>
    </source>
</reference>
<organism evidence="3 4">
    <name type="scientific">Sorangium cellulosum</name>
    <name type="common">Polyangium cellulosum</name>
    <dbReference type="NCBI Taxonomy" id="56"/>
    <lineage>
        <taxon>Bacteria</taxon>
        <taxon>Pseudomonadati</taxon>
        <taxon>Myxococcota</taxon>
        <taxon>Polyangia</taxon>
        <taxon>Polyangiales</taxon>
        <taxon>Polyangiaceae</taxon>
        <taxon>Sorangium</taxon>
    </lineage>
</organism>
<dbReference type="Gene3D" id="1.20.1170.10">
    <property type="match status" value="1"/>
</dbReference>
<dbReference type="PANTHER" id="PTHR38443">
    <property type="match status" value="1"/>
</dbReference>
<dbReference type="InterPro" id="IPR052785">
    <property type="entry name" value="Enterotoxin_cmpnt"/>
</dbReference>
<keyword evidence="2" id="KW-0472">Membrane</keyword>
<accession>A0A150PHT5</accession>
<dbReference type="AlphaFoldDB" id="A0A150PHT5"/>
<evidence type="ECO:0000313" key="3">
    <source>
        <dbReference type="EMBL" id="KYF55220.1"/>
    </source>
</evidence>
<sequence>MPFTAAATNAQIDSGMSAVLLLNSSCQAVIEAEISEVSSPWYDQLDQELGAAEELVIQWRRSGFLYFQTEVLDAIDAAGQAFAASRAQIDGLYASLSQSFSAELAAQLVAALQALEPPVQAISGQIAGYLARLAQFEKQMGEPHSQMQATIAAVQAEEASLKAQIDAINQQIASLQQQVQVDRAAIARAQSRRRSGILETIFGVVLAPISGGLSLVLVGIGVASIVEAQAMIDQMQSQIRSYQQTIAGDAQMLSRDQAIIATLNGLTMSTGLVLSDMDGIEIALDSLRASWTALGGELANVVDEVRRATSSQQVIVSQAWYDSACGELALVVQHVDGIRDPDMSTRRVLIR</sequence>
<evidence type="ECO:0000256" key="1">
    <source>
        <dbReference type="SAM" id="Coils"/>
    </source>
</evidence>
<gene>
    <name evidence="3" type="ORF">BE08_05715</name>
</gene>
<protein>
    <recommendedName>
        <fullName evidence="5">Non-hemolytic enterotoxin lytic component L1</fullName>
    </recommendedName>
</protein>
<keyword evidence="2" id="KW-1133">Transmembrane helix</keyword>
<dbReference type="SUPFAM" id="SSF58100">
    <property type="entry name" value="Bacterial hemolysins"/>
    <property type="match status" value="1"/>
</dbReference>
<feature type="coiled-coil region" evidence="1">
    <location>
        <begin position="151"/>
        <end position="192"/>
    </location>
</feature>
<dbReference type="Proteomes" id="UP000075420">
    <property type="component" value="Unassembled WGS sequence"/>
</dbReference>
<evidence type="ECO:0000256" key="2">
    <source>
        <dbReference type="SAM" id="Phobius"/>
    </source>
</evidence>
<evidence type="ECO:0000313" key="4">
    <source>
        <dbReference type="Proteomes" id="UP000075420"/>
    </source>
</evidence>